<reference evidence="2 3" key="1">
    <citation type="submission" date="2009-02" db="EMBL/GenBank/DDBJ databases">
        <title>Annotation of Streptomyces hygroscopicus strain ATCC 53653.</title>
        <authorList>
            <consortium name="The Broad Institute Genome Sequencing Platform"/>
            <consortium name="Broad Institute Microbial Sequencing Center"/>
            <person name="Fischbach M."/>
            <person name="Godfrey P."/>
            <person name="Ward D."/>
            <person name="Young S."/>
            <person name="Zeng Q."/>
            <person name="Koehrsen M."/>
            <person name="Alvarado L."/>
            <person name="Berlin A.M."/>
            <person name="Bochicchio J."/>
            <person name="Borenstein D."/>
            <person name="Chapman S.B."/>
            <person name="Chen Z."/>
            <person name="Engels R."/>
            <person name="Freedman E."/>
            <person name="Gellesch M."/>
            <person name="Goldberg J."/>
            <person name="Griggs A."/>
            <person name="Gujja S."/>
            <person name="Heilman E.R."/>
            <person name="Heiman D.I."/>
            <person name="Hepburn T.A."/>
            <person name="Howarth C."/>
            <person name="Jen D."/>
            <person name="Larson L."/>
            <person name="Lewis B."/>
            <person name="Mehta T."/>
            <person name="Park D."/>
            <person name="Pearson M."/>
            <person name="Richards J."/>
            <person name="Roberts A."/>
            <person name="Saif S."/>
            <person name="Shea T.D."/>
            <person name="Shenoy N."/>
            <person name="Sisk P."/>
            <person name="Stolte C."/>
            <person name="Sykes S.N."/>
            <person name="Thomson T."/>
            <person name="Walk T."/>
            <person name="White J."/>
            <person name="Yandava C."/>
            <person name="Straight P."/>
            <person name="Clardy J."/>
            <person name="Hung D."/>
            <person name="Kolter R."/>
            <person name="Mekalanos J."/>
            <person name="Walker S."/>
            <person name="Walsh C.T."/>
            <person name="Wieland-Brown L.C."/>
            <person name="Haas B."/>
            <person name="Nusbaum C."/>
            <person name="Birren B."/>
        </authorList>
    </citation>
    <scope>NUCLEOTIDE SEQUENCE [LARGE SCALE GENOMIC DNA]</scope>
    <source>
        <strain evidence="2 3">ATCC 53653</strain>
    </source>
</reference>
<organism evidence="2 3">
    <name type="scientific">Streptomyces himastatinicus ATCC 53653</name>
    <dbReference type="NCBI Taxonomy" id="457427"/>
    <lineage>
        <taxon>Bacteria</taxon>
        <taxon>Bacillati</taxon>
        <taxon>Actinomycetota</taxon>
        <taxon>Actinomycetes</taxon>
        <taxon>Kitasatosporales</taxon>
        <taxon>Streptomycetaceae</taxon>
        <taxon>Streptomyces</taxon>
        <taxon>Streptomyces violaceusniger group</taxon>
    </lineage>
</organism>
<dbReference type="InterPro" id="IPR013321">
    <property type="entry name" value="Arc_rbn_hlx_hlx"/>
</dbReference>
<accession>D9WMP3</accession>
<dbReference type="STRING" id="457427.SSOG_07623"/>
<evidence type="ECO:0000256" key="1">
    <source>
        <dbReference type="SAM" id="MobiDB-lite"/>
    </source>
</evidence>
<feature type="compositionally biased region" description="Polar residues" evidence="1">
    <location>
        <begin position="187"/>
        <end position="197"/>
    </location>
</feature>
<evidence type="ECO:0000313" key="2">
    <source>
        <dbReference type="EMBL" id="EFL27909.1"/>
    </source>
</evidence>
<evidence type="ECO:0000313" key="3">
    <source>
        <dbReference type="Proteomes" id="UP000003963"/>
    </source>
</evidence>
<name>D9WMP3_9ACTN</name>
<dbReference type="Gene3D" id="1.10.1220.10">
    <property type="entry name" value="Met repressor-like"/>
    <property type="match status" value="1"/>
</dbReference>
<feature type="region of interest" description="Disordered" evidence="1">
    <location>
        <begin position="91"/>
        <end position="142"/>
    </location>
</feature>
<dbReference type="HOGENOM" id="CLU_105073_0_0_11"/>
<sequence length="197" mass="21302">MQVAPRQREDDTMELMRYVDDLRQELITAAEAGDARTREVAERLVAPLSASVRLVLLDALSAAADEITRELAPGAVEVRLRGLDPGFVVTLPPSEEPSDESARPFAQPFNGTPPLAPPDAPAAPGAPGAKDGATARVNFRPPEQLKARIEEAASREGLSVNAWLVRAASAMLHHEDPGRRSERRAPQVSQNYTGWVK</sequence>
<gene>
    <name evidence="2" type="ORF">SSOG_07623</name>
</gene>
<feature type="compositionally biased region" description="Basic and acidic residues" evidence="1">
    <location>
        <begin position="172"/>
        <end position="185"/>
    </location>
</feature>
<dbReference type="AlphaFoldDB" id="D9WMP3"/>
<dbReference type="Proteomes" id="UP000003963">
    <property type="component" value="Unassembled WGS sequence"/>
</dbReference>
<feature type="region of interest" description="Disordered" evidence="1">
    <location>
        <begin position="172"/>
        <end position="197"/>
    </location>
</feature>
<dbReference type="EMBL" id="GG657754">
    <property type="protein sequence ID" value="EFL27909.1"/>
    <property type="molecule type" value="Genomic_DNA"/>
</dbReference>
<feature type="compositionally biased region" description="Low complexity" evidence="1">
    <location>
        <begin position="122"/>
        <end position="135"/>
    </location>
</feature>
<dbReference type="InterPro" id="IPR010985">
    <property type="entry name" value="Ribbon_hlx_hlx"/>
</dbReference>
<dbReference type="SUPFAM" id="SSF47598">
    <property type="entry name" value="Ribbon-helix-helix"/>
    <property type="match status" value="1"/>
</dbReference>
<evidence type="ECO:0008006" key="4">
    <source>
        <dbReference type="Google" id="ProtNLM"/>
    </source>
</evidence>
<dbReference type="GO" id="GO:0006355">
    <property type="term" value="P:regulation of DNA-templated transcription"/>
    <property type="evidence" value="ECO:0007669"/>
    <property type="project" value="InterPro"/>
</dbReference>
<proteinExistence type="predicted"/>
<protein>
    <recommendedName>
        <fullName evidence="4">Histidine kinase</fullName>
    </recommendedName>
</protein>
<keyword evidence="3" id="KW-1185">Reference proteome</keyword>